<dbReference type="InterPro" id="IPR017853">
    <property type="entry name" value="GH"/>
</dbReference>
<keyword evidence="2" id="KW-0378">Hydrolase</keyword>
<dbReference type="FunFam" id="2.60.40.1180:FF:000007">
    <property type="entry name" value="Sucrose isomerase"/>
    <property type="match status" value="1"/>
</dbReference>
<dbReference type="SMART" id="SM00642">
    <property type="entry name" value="Aamy"/>
    <property type="match status" value="1"/>
</dbReference>
<proteinExistence type="inferred from homology"/>
<dbReference type="Proteomes" id="UP000812966">
    <property type="component" value="Unassembled WGS sequence"/>
</dbReference>
<dbReference type="GO" id="GO:0005987">
    <property type="term" value="P:sucrose catabolic process"/>
    <property type="evidence" value="ECO:0007669"/>
    <property type="project" value="TreeGrafter"/>
</dbReference>
<dbReference type="FunFam" id="3.20.20.80:FF:000064">
    <property type="entry name" value="Oligo-1,6-glucosidase"/>
    <property type="match status" value="2"/>
</dbReference>
<dbReference type="PANTHER" id="PTHR10357:SF179">
    <property type="entry name" value="NEUTRAL AND BASIC AMINO ACID TRANSPORT PROTEIN RBAT"/>
    <property type="match status" value="1"/>
</dbReference>
<dbReference type="GO" id="GO:0004575">
    <property type="term" value="F:sucrose alpha-glucosidase activity"/>
    <property type="evidence" value="ECO:0007669"/>
    <property type="project" value="TreeGrafter"/>
</dbReference>
<dbReference type="SUPFAM" id="SSF51011">
    <property type="entry name" value="Glycosyl hydrolase domain"/>
    <property type="match status" value="1"/>
</dbReference>
<reference evidence="6" key="1">
    <citation type="submission" date="2020-04" db="EMBL/GenBank/DDBJ databases">
        <title>Analysis of mating type loci in Filobasidium floriforme.</title>
        <authorList>
            <person name="Nowrousian M."/>
        </authorList>
    </citation>
    <scope>NUCLEOTIDE SEQUENCE</scope>
    <source>
        <strain evidence="6">CBS 6242</strain>
    </source>
</reference>
<comment type="similarity">
    <text evidence="1">Belongs to the glycosyl hydrolase 13 family.</text>
</comment>
<evidence type="ECO:0000256" key="4">
    <source>
        <dbReference type="ARBA" id="ARBA00026248"/>
    </source>
</evidence>
<dbReference type="Pfam" id="PF00128">
    <property type="entry name" value="Alpha-amylase"/>
    <property type="match status" value="1"/>
</dbReference>
<name>A0A8K0JTP9_9TREE</name>
<gene>
    <name evidence="6" type="ORF">FFLO_00201</name>
</gene>
<dbReference type="Gene3D" id="2.60.40.1180">
    <property type="entry name" value="Golgi alpha-mannosidase II"/>
    <property type="match status" value="1"/>
</dbReference>
<organism evidence="6 7">
    <name type="scientific">Filobasidium floriforme</name>
    <dbReference type="NCBI Taxonomy" id="5210"/>
    <lineage>
        <taxon>Eukaryota</taxon>
        <taxon>Fungi</taxon>
        <taxon>Dikarya</taxon>
        <taxon>Basidiomycota</taxon>
        <taxon>Agaricomycotina</taxon>
        <taxon>Tremellomycetes</taxon>
        <taxon>Filobasidiales</taxon>
        <taxon>Filobasidiaceae</taxon>
        <taxon>Filobasidium</taxon>
    </lineage>
</organism>
<evidence type="ECO:0000259" key="5">
    <source>
        <dbReference type="SMART" id="SM00642"/>
    </source>
</evidence>
<dbReference type="PANTHER" id="PTHR10357">
    <property type="entry name" value="ALPHA-AMYLASE FAMILY MEMBER"/>
    <property type="match status" value="1"/>
</dbReference>
<dbReference type="CDD" id="cd11333">
    <property type="entry name" value="AmyAc_SI_OligoGlu_DGase"/>
    <property type="match status" value="1"/>
</dbReference>
<sequence>MPIATGQHSPGKIVTRPHTTKWWKSAVVYQIYPASFCDSNGDGIGDLQGIISKLDYLKDLGIDVVWLSPVFESPLVDMGYDISNYKKIDPRYGTNADLTDLVSELHKRGMKLLLDLVVNHTSDQAPQFIESAAATPGSTSEEGSKRDWYIWKKGTVNEHGERVPPNNWGAAFGGWHEPSQEYYLHYFCPEQPDLNWENPKVREFVWETMSFWLDQGVDGFRVINMISKHLDFPDAEVIRPDLKWQRAGHLMTNGPKMHDYLKEMNEKVISKYDMMNVGEMPCTKDAKTVMEYVHEDRGELQMVFEFSLVDLDHSRGETHKPRKWELWEVKKIIADWAVGLYEGGWAAFYLENHDQCRSTSRWTNDSSEFRWLSSKMLGLMEMTSFGTTYVYQGQEIGQINLPDEYPEEEYKDVQTINRVAEIRARGGSDVEQEVKYALSRGRDHARSPMQWSSGPAAGFGTYKGKARPWMLPSPDHQVCNAADQVGDKTSVFHWYKRLIALRKEMEVLVYGRFELLSALHEDIFAYTRTIIKAGTTDEEESVLVILNFRERNVAYEVPEEVKNADKAQCIIGSYEATENYAQPQIEGGSITLRPYEGLLFHL</sequence>
<evidence type="ECO:0000256" key="3">
    <source>
        <dbReference type="ARBA" id="ARBA00023295"/>
    </source>
</evidence>
<dbReference type="Gene3D" id="3.90.400.10">
    <property type="entry name" value="Oligo-1,6-glucosidase, Domain 2"/>
    <property type="match status" value="1"/>
</dbReference>
<dbReference type="GO" id="GO:0004574">
    <property type="term" value="F:oligo-1,6-glucosidase activity"/>
    <property type="evidence" value="ECO:0007669"/>
    <property type="project" value="TreeGrafter"/>
</dbReference>
<dbReference type="OrthoDB" id="1740265at2759"/>
<dbReference type="GO" id="GO:0004556">
    <property type="term" value="F:alpha-amylase activity"/>
    <property type="evidence" value="ECO:0007669"/>
    <property type="project" value="TreeGrafter"/>
</dbReference>
<feature type="domain" description="Glycosyl hydrolase family 13 catalytic" evidence="5">
    <location>
        <begin position="30"/>
        <end position="446"/>
    </location>
</feature>
<dbReference type="InterPro" id="IPR045857">
    <property type="entry name" value="O16G_dom_2"/>
</dbReference>
<keyword evidence="4" id="KW-0462">Maltose metabolism</keyword>
<dbReference type="InterPro" id="IPR013780">
    <property type="entry name" value="Glyco_hydro_b"/>
</dbReference>
<comment type="caution">
    <text evidence="6">The sequence shown here is derived from an EMBL/GenBank/DDBJ whole genome shotgun (WGS) entry which is preliminary data.</text>
</comment>
<evidence type="ECO:0000256" key="2">
    <source>
        <dbReference type="ARBA" id="ARBA00022801"/>
    </source>
</evidence>
<keyword evidence="7" id="KW-1185">Reference proteome</keyword>
<keyword evidence="3" id="KW-0326">Glycosidase</keyword>
<dbReference type="GO" id="GO:0033934">
    <property type="term" value="F:glucan 1,4-alpha-maltotriohydrolase activity"/>
    <property type="evidence" value="ECO:0007669"/>
    <property type="project" value="TreeGrafter"/>
</dbReference>
<protein>
    <recommendedName>
        <fullName evidence="5">Glycosyl hydrolase family 13 catalytic domain-containing protein</fullName>
    </recommendedName>
</protein>
<evidence type="ECO:0000313" key="6">
    <source>
        <dbReference type="EMBL" id="KAG7579993.1"/>
    </source>
</evidence>
<dbReference type="GO" id="GO:0000025">
    <property type="term" value="P:maltose catabolic process"/>
    <property type="evidence" value="ECO:0007669"/>
    <property type="project" value="TreeGrafter"/>
</dbReference>
<accession>A0A8K0JTP9</accession>
<dbReference type="InterPro" id="IPR006047">
    <property type="entry name" value="GH13_cat_dom"/>
</dbReference>
<dbReference type="EMBL" id="JABELV010000002">
    <property type="protein sequence ID" value="KAG7579993.1"/>
    <property type="molecule type" value="Genomic_DNA"/>
</dbReference>
<evidence type="ECO:0000313" key="7">
    <source>
        <dbReference type="Proteomes" id="UP000812966"/>
    </source>
</evidence>
<dbReference type="AlphaFoldDB" id="A0A8K0JTP9"/>
<dbReference type="SUPFAM" id="SSF51445">
    <property type="entry name" value="(Trans)glycosidases"/>
    <property type="match status" value="1"/>
</dbReference>
<dbReference type="Gene3D" id="3.20.20.80">
    <property type="entry name" value="Glycosidases"/>
    <property type="match status" value="1"/>
</dbReference>
<evidence type="ECO:0000256" key="1">
    <source>
        <dbReference type="ARBA" id="ARBA00008061"/>
    </source>
</evidence>